<proteinExistence type="predicted"/>
<gene>
    <name evidence="1" type="ORF">ERS852491_03726</name>
</gene>
<sequence>MNMKYKDFLEYLENTLEGYNLFMEKAIAFQEEKNRKRPAKNRWEPGRVQRAAYDMWKQSMQPLYDKLKSEIKSDDTQVWDDFMQNNNILETINDGITDLNFNEDI</sequence>
<accession>A0A174J3B5</accession>
<protein>
    <submittedName>
        <fullName evidence="1">Uncharacterized protein</fullName>
    </submittedName>
</protein>
<dbReference type="AlphaFoldDB" id="A0A174J3B5"/>
<evidence type="ECO:0000313" key="1">
    <source>
        <dbReference type="EMBL" id="CUO92347.1"/>
    </source>
</evidence>
<dbReference type="EMBL" id="CYZU01000043">
    <property type="protein sequence ID" value="CUO92347.1"/>
    <property type="molecule type" value="Genomic_DNA"/>
</dbReference>
<reference evidence="1 2" key="1">
    <citation type="submission" date="2015-09" db="EMBL/GenBank/DDBJ databases">
        <authorList>
            <consortium name="Pathogen Informatics"/>
        </authorList>
    </citation>
    <scope>NUCLEOTIDE SEQUENCE [LARGE SCALE GENOMIC DNA]</scope>
    <source>
        <strain evidence="1 2">2789STDY5834876</strain>
    </source>
</reference>
<evidence type="ECO:0000313" key="2">
    <source>
        <dbReference type="Proteomes" id="UP000095544"/>
    </source>
</evidence>
<organism evidence="1 2">
    <name type="scientific">Faecalicatena contorta</name>
    <dbReference type="NCBI Taxonomy" id="39482"/>
    <lineage>
        <taxon>Bacteria</taxon>
        <taxon>Bacillati</taxon>
        <taxon>Bacillota</taxon>
        <taxon>Clostridia</taxon>
        <taxon>Lachnospirales</taxon>
        <taxon>Lachnospiraceae</taxon>
        <taxon>Faecalicatena</taxon>
    </lineage>
</organism>
<dbReference type="Proteomes" id="UP000095544">
    <property type="component" value="Unassembled WGS sequence"/>
</dbReference>
<dbReference type="STRING" id="39482.ERS852491_03726"/>
<name>A0A174J3B5_9FIRM</name>